<feature type="chain" id="PRO_5015868896" evidence="1">
    <location>
        <begin position="24"/>
        <end position="203"/>
    </location>
</feature>
<keyword evidence="1" id="KW-0732">Signal</keyword>
<feature type="signal peptide" evidence="1">
    <location>
        <begin position="1"/>
        <end position="23"/>
    </location>
</feature>
<dbReference type="AlphaFoldDB" id="A0A2V3TR79"/>
<dbReference type="EMBL" id="QJJK01000028">
    <property type="protein sequence ID" value="PXW50323.1"/>
    <property type="molecule type" value="Genomic_DNA"/>
</dbReference>
<keyword evidence="3" id="KW-1185">Reference proteome</keyword>
<organism evidence="2 3">
    <name type="scientific">Chelatococcus asaccharovorans</name>
    <dbReference type="NCBI Taxonomy" id="28210"/>
    <lineage>
        <taxon>Bacteria</taxon>
        <taxon>Pseudomonadati</taxon>
        <taxon>Pseudomonadota</taxon>
        <taxon>Alphaproteobacteria</taxon>
        <taxon>Hyphomicrobiales</taxon>
        <taxon>Chelatococcaceae</taxon>
        <taxon>Chelatococcus</taxon>
    </lineage>
</organism>
<name>A0A2V3TR79_9HYPH</name>
<evidence type="ECO:0000256" key="1">
    <source>
        <dbReference type="SAM" id="SignalP"/>
    </source>
</evidence>
<protein>
    <submittedName>
        <fullName evidence="2">Lipid A 3-O-deacylase PagL</fullName>
    </submittedName>
</protein>
<proteinExistence type="predicted"/>
<dbReference type="RefSeq" id="WP_245450309.1">
    <property type="nucleotide sequence ID" value="NZ_JAHBRY010000001.1"/>
</dbReference>
<dbReference type="InterPro" id="IPR018550">
    <property type="entry name" value="Lipid-A_deacylase-rel"/>
</dbReference>
<accession>A0A2V3TR79</accession>
<comment type="caution">
    <text evidence="2">The sequence shown here is derived from an EMBL/GenBank/DDBJ whole genome shotgun (WGS) entry which is preliminary data.</text>
</comment>
<dbReference type="Proteomes" id="UP000248021">
    <property type="component" value="Unassembled WGS sequence"/>
</dbReference>
<evidence type="ECO:0000313" key="2">
    <source>
        <dbReference type="EMBL" id="PXW50323.1"/>
    </source>
</evidence>
<sequence>MRFLPALMIAAIACGAAIPSGFAADLPERQQAEVAPVAPPPPTILKPRFLSEVRFGLSAQDPWSPEAGSVNITGEVLTGKLFQADNATLDLFVPRFHVGGSANTAGATSFAYAGFTWTVPITAQLFVEASFGGAVHNGKTGDDVGPNRVALGCSPLFRESASVGWRFDEHWSLLATIEHLSNGGLCEQNRGLTNVGARVAYSF</sequence>
<reference evidence="2 3" key="1">
    <citation type="submission" date="2018-05" db="EMBL/GenBank/DDBJ databases">
        <title>Genomic Encyclopedia of Type Strains, Phase IV (KMG-IV): sequencing the most valuable type-strain genomes for metagenomic binning, comparative biology and taxonomic classification.</title>
        <authorList>
            <person name="Goeker M."/>
        </authorList>
    </citation>
    <scope>NUCLEOTIDE SEQUENCE [LARGE SCALE GENOMIC DNA]</scope>
    <source>
        <strain evidence="2 3">DSM 6462</strain>
    </source>
</reference>
<evidence type="ECO:0000313" key="3">
    <source>
        <dbReference type="Proteomes" id="UP000248021"/>
    </source>
</evidence>
<dbReference type="Pfam" id="PF09411">
    <property type="entry name" value="PagL"/>
    <property type="match status" value="1"/>
</dbReference>
<gene>
    <name evidence="2" type="ORF">C7450_12821</name>
</gene>
<dbReference type="Gene3D" id="2.40.160.20">
    <property type="match status" value="1"/>
</dbReference>